<evidence type="ECO:0000313" key="3">
    <source>
        <dbReference type="Proteomes" id="UP000015530"/>
    </source>
</evidence>
<accession>T0JNF9</accession>
<name>T0JNF9_COLGC</name>
<proteinExistence type="predicted"/>
<dbReference type="OrthoDB" id="4850035at2759"/>
<keyword evidence="1" id="KW-0472">Membrane</keyword>
<organism evidence="2 3">
    <name type="scientific">Colletotrichum gloeosporioides (strain Cg-14)</name>
    <name type="common">Anthracnose fungus</name>
    <name type="synonym">Glomerella cingulata</name>
    <dbReference type="NCBI Taxonomy" id="1237896"/>
    <lineage>
        <taxon>Eukaryota</taxon>
        <taxon>Fungi</taxon>
        <taxon>Dikarya</taxon>
        <taxon>Ascomycota</taxon>
        <taxon>Pezizomycotina</taxon>
        <taxon>Sordariomycetes</taxon>
        <taxon>Hypocreomycetidae</taxon>
        <taxon>Glomerellales</taxon>
        <taxon>Glomerellaceae</taxon>
        <taxon>Colletotrichum</taxon>
        <taxon>Colletotrichum gloeosporioides species complex</taxon>
    </lineage>
</organism>
<dbReference type="Proteomes" id="UP000015530">
    <property type="component" value="Unassembled WGS sequence"/>
</dbReference>
<dbReference type="AlphaFoldDB" id="T0JNF9"/>
<feature type="transmembrane region" description="Helical" evidence="1">
    <location>
        <begin position="154"/>
        <end position="176"/>
    </location>
</feature>
<evidence type="ECO:0000256" key="1">
    <source>
        <dbReference type="SAM" id="Phobius"/>
    </source>
</evidence>
<keyword evidence="1" id="KW-0812">Transmembrane</keyword>
<evidence type="ECO:0000313" key="2">
    <source>
        <dbReference type="EMBL" id="EQB44737.1"/>
    </source>
</evidence>
<dbReference type="HOGENOM" id="CLU_1283168_0_0_1"/>
<reference evidence="3" key="1">
    <citation type="journal article" date="2013" name="Mol. Plant Microbe Interact.">
        <title>Global aspects of pacC regulation of pathogenicity genes in Colletotrichum gloeosporioides as revealed by transcriptome analysis.</title>
        <authorList>
            <person name="Alkan N."/>
            <person name="Meng X."/>
            <person name="Friedlander G."/>
            <person name="Reuveni E."/>
            <person name="Sukno S."/>
            <person name="Sherman A."/>
            <person name="Thon M."/>
            <person name="Fluhr R."/>
            <person name="Prusky D."/>
        </authorList>
    </citation>
    <scope>NUCLEOTIDE SEQUENCE [LARGE SCALE GENOMIC DNA]</scope>
    <source>
        <strain evidence="3">Cg-14</strain>
    </source>
</reference>
<gene>
    <name evidence="2" type="ORF">CGLO_16481</name>
</gene>
<keyword evidence="1" id="KW-1133">Transmembrane helix</keyword>
<sequence length="215" mass="23416">MSVELRCHEKLLWACAGEKGSVTFQLGKHPIDKFSIQTSNKPQMIIASPETMNDDCVLTIDYLIRDALEAMLAKRPVIDPDIAMAIHKAIQRMSRRLSSRLWIDPERVASKWSSAFRPYRTTGDFDNVGGLESVLHVLGIKPNQTQSTETFPPAGTVIAILLVFLIGTNVTVFFAISVASDPAASETTTGATTRTPNDEGAIIKSASIFDAGIPI</sequence>
<dbReference type="EMBL" id="AMYD01003912">
    <property type="protein sequence ID" value="EQB44737.1"/>
    <property type="molecule type" value="Genomic_DNA"/>
</dbReference>
<protein>
    <submittedName>
        <fullName evidence="2">Uncharacterized protein</fullName>
    </submittedName>
</protein>
<comment type="caution">
    <text evidence="2">The sequence shown here is derived from an EMBL/GenBank/DDBJ whole genome shotgun (WGS) entry which is preliminary data.</text>
</comment>